<reference evidence="5 6" key="1">
    <citation type="submission" date="2018-10" db="EMBL/GenBank/DDBJ databases">
        <title>Genomic Encyclopedia of Archaeal and Bacterial Type Strains, Phase II (KMG-II): from individual species to whole genera.</title>
        <authorList>
            <person name="Goeker M."/>
        </authorList>
    </citation>
    <scope>NUCLEOTIDE SEQUENCE [LARGE SCALE GENOMIC DNA]</scope>
    <source>
        <strain evidence="5 6">DSM 14954</strain>
    </source>
</reference>
<dbReference type="OrthoDB" id="9799345at2"/>
<dbReference type="Pfam" id="PF12833">
    <property type="entry name" value="HTH_18"/>
    <property type="match status" value="1"/>
</dbReference>
<evidence type="ECO:0000256" key="3">
    <source>
        <dbReference type="ARBA" id="ARBA00023163"/>
    </source>
</evidence>
<dbReference type="AlphaFoldDB" id="A0A660L9Q0"/>
<protein>
    <submittedName>
        <fullName evidence="5">AraC family transcriptional regulator</fullName>
    </submittedName>
</protein>
<comment type="caution">
    <text evidence="5">The sequence shown here is derived from an EMBL/GenBank/DDBJ whole genome shotgun (WGS) entry which is preliminary data.</text>
</comment>
<keyword evidence="1" id="KW-0805">Transcription regulation</keyword>
<dbReference type="InterPro" id="IPR020449">
    <property type="entry name" value="Tscrpt_reg_AraC-type_HTH"/>
</dbReference>
<dbReference type="PRINTS" id="PR00032">
    <property type="entry name" value="HTHARAC"/>
</dbReference>
<dbReference type="GO" id="GO:0043565">
    <property type="term" value="F:sequence-specific DNA binding"/>
    <property type="evidence" value="ECO:0007669"/>
    <property type="project" value="InterPro"/>
</dbReference>
<feature type="domain" description="HTH araC/xylS-type" evidence="4">
    <location>
        <begin position="181"/>
        <end position="279"/>
    </location>
</feature>
<dbReference type="InterPro" id="IPR009057">
    <property type="entry name" value="Homeodomain-like_sf"/>
</dbReference>
<evidence type="ECO:0000259" key="4">
    <source>
        <dbReference type="PROSITE" id="PS01124"/>
    </source>
</evidence>
<dbReference type="SMART" id="SM00342">
    <property type="entry name" value="HTH_ARAC"/>
    <property type="match status" value="1"/>
</dbReference>
<gene>
    <name evidence="5" type="ORF">C8N24_0374</name>
</gene>
<proteinExistence type="predicted"/>
<evidence type="ECO:0000256" key="2">
    <source>
        <dbReference type="ARBA" id="ARBA00023125"/>
    </source>
</evidence>
<evidence type="ECO:0000313" key="5">
    <source>
        <dbReference type="EMBL" id="RKQ90563.1"/>
    </source>
</evidence>
<dbReference type="SUPFAM" id="SSF51215">
    <property type="entry name" value="Regulatory protein AraC"/>
    <property type="match status" value="1"/>
</dbReference>
<dbReference type="EMBL" id="RBIL01000001">
    <property type="protein sequence ID" value="RKQ90563.1"/>
    <property type="molecule type" value="Genomic_DNA"/>
</dbReference>
<organism evidence="5 6">
    <name type="scientific">Solirubrobacter pauli</name>
    <dbReference type="NCBI Taxonomy" id="166793"/>
    <lineage>
        <taxon>Bacteria</taxon>
        <taxon>Bacillati</taxon>
        <taxon>Actinomycetota</taxon>
        <taxon>Thermoleophilia</taxon>
        <taxon>Solirubrobacterales</taxon>
        <taxon>Solirubrobacteraceae</taxon>
        <taxon>Solirubrobacter</taxon>
    </lineage>
</organism>
<dbReference type="PROSITE" id="PS01124">
    <property type="entry name" value="HTH_ARAC_FAMILY_2"/>
    <property type="match status" value="1"/>
</dbReference>
<keyword evidence="6" id="KW-1185">Reference proteome</keyword>
<evidence type="ECO:0000256" key="1">
    <source>
        <dbReference type="ARBA" id="ARBA00023015"/>
    </source>
</evidence>
<dbReference type="InterPro" id="IPR018060">
    <property type="entry name" value="HTH_AraC"/>
</dbReference>
<name>A0A660L9Q0_9ACTN</name>
<dbReference type="PANTHER" id="PTHR43280:SF32">
    <property type="entry name" value="TRANSCRIPTIONAL REGULATORY PROTEIN"/>
    <property type="match status" value="1"/>
</dbReference>
<keyword evidence="3" id="KW-0804">Transcription</keyword>
<dbReference type="InterPro" id="IPR003313">
    <property type="entry name" value="AraC-bd"/>
</dbReference>
<sequence>MKPRPPELELDPLGPAALEVARFDDHSVTAPRHPHRHDFHELFWTAAGVGHHLIDGEPFPVAPHTVTIVGRGQVHVFERAEGFFGAVVRFGDELLGAGPAARADPGWLLARRGARTIAVPADASGAVEAVVTALDAETRRPPDPRRDEIARHLLLTLLLWVERWHDADAEERDDADTQLFRRFSTVLERDFARHHDAAHYADALAVPQRALTRALRAVTGKGTKELVRERVLLEAARLLRFSDLEVGEVAFRTGFDDRLYFSRALRRAYGTAPSAYRAQQRG</sequence>
<dbReference type="Gene3D" id="1.10.10.60">
    <property type="entry name" value="Homeodomain-like"/>
    <property type="match status" value="1"/>
</dbReference>
<dbReference type="PANTHER" id="PTHR43280">
    <property type="entry name" value="ARAC-FAMILY TRANSCRIPTIONAL REGULATOR"/>
    <property type="match status" value="1"/>
</dbReference>
<dbReference type="GO" id="GO:0003700">
    <property type="term" value="F:DNA-binding transcription factor activity"/>
    <property type="evidence" value="ECO:0007669"/>
    <property type="project" value="InterPro"/>
</dbReference>
<dbReference type="Pfam" id="PF02311">
    <property type="entry name" value="AraC_binding"/>
    <property type="match status" value="1"/>
</dbReference>
<dbReference type="SUPFAM" id="SSF46689">
    <property type="entry name" value="Homeodomain-like"/>
    <property type="match status" value="1"/>
</dbReference>
<dbReference type="RefSeq" id="WP_121247394.1">
    <property type="nucleotide sequence ID" value="NZ_RBIL01000001.1"/>
</dbReference>
<keyword evidence="2" id="KW-0238">DNA-binding</keyword>
<dbReference type="Proteomes" id="UP000278962">
    <property type="component" value="Unassembled WGS sequence"/>
</dbReference>
<accession>A0A660L9Q0</accession>
<evidence type="ECO:0000313" key="6">
    <source>
        <dbReference type="Proteomes" id="UP000278962"/>
    </source>
</evidence>
<dbReference type="InterPro" id="IPR037923">
    <property type="entry name" value="HTH-like"/>
</dbReference>